<dbReference type="CDD" id="cd03801">
    <property type="entry name" value="GT4_PimA-like"/>
    <property type="match status" value="1"/>
</dbReference>
<evidence type="ECO:0000259" key="3">
    <source>
        <dbReference type="Pfam" id="PF00534"/>
    </source>
</evidence>
<evidence type="ECO:0000256" key="2">
    <source>
        <dbReference type="ARBA" id="ARBA00022679"/>
    </source>
</evidence>
<gene>
    <name evidence="4" type="ORF">GGQ97_000301</name>
</gene>
<sequence>MKERVNFYFFAGDFVEAIRRYREGEAQVYATHNEVARLLLDLAAEKLDIRVFSFITPTQKSSSPAEGLTVTDLGASKYSDPHAVQAFHHYPADTSILHMPDPKLLHAGASDRSRGFPILANSYNRRGIRASLERRRIASVLNNPKFRFVSNHCPPATEHLANLGVDRRKLVAWNIPVSTSLATASAKSTGGQDEIHLAYAGSVNEEKGVGDLIGAVARLVDKGVNVRCSIAGNGTIDHYRDLAKQKGIADRLDFLGLVSNDQVRTLFSSADVIVVPSRRVYTEGFPLVLIEAIASRTPIVCSDHPMFVPIMRDGVTASVAANANPRSLAAAIRRTVSDTLLYATLSRNADISWADLQATADWRTMIFDWVTQGDEAPYLLARTLAAFDDRKSGAH</sequence>
<name>A0A7X6BF84_9SPHN</name>
<dbReference type="SUPFAM" id="SSF53756">
    <property type="entry name" value="UDP-Glycosyltransferase/glycogen phosphorylase"/>
    <property type="match status" value="1"/>
</dbReference>
<evidence type="ECO:0000313" key="4">
    <source>
        <dbReference type="EMBL" id="NJC04508.1"/>
    </source>
</evidence>
<reference evidence="4 5" key="1">
    <citation type="submission" date="2020-03" db="EMBL/GenBank/DDBJ databases">
        <title>Genomic Encyclopedia of Type Strains, Phase IV (KMG-IV): sequencing the most valuable type-strain genomes for metagenomic binning, comparative biology and taxonomic classification.</title>
        <authorList>
            <person name="Goeker M."/>
        </authorList>
    </citation>
    <scope>NUCLEOTIDE SEQUENCE [LARGE SCALE GENOMIC DNA]</scope>
    <source>
        <strain evidence="4 5">DSM 16846</strain>
    </source>
</reference>
<dbReference type="AlphaFoldDB" id="A0A7X6BF84"/>
<evidence type="ECO:0000256" key="1">
    <source>
        <dbReference type="ARBA" id="ARBA00022676"/>
    </source>
</evidence>
<dbReference type="GO" id="GO:0016757">
    <property type="term" value="F:glycosyltransferase activity"/>
    <property type="evidence" value="ECO:0007669"/>
    <property type="project" value="UniProtKB-KW"/>
</dbReference>
<keyword evidence="5" id="KW-1185">Reference proteome</keyword>
<dbReference type="InterPro" id="IPR001296">
    <property type="entry name" value="Glyco_trans_1"/>
</dbReference>
<evidence type="ECO:0000313" key="5">
    <source>
        <dbReference type="Proteomes" id="UP000558192"/>
    </source>
</evidence>
<keyword evidence="1" id="KW-0328">Glycosyltransferase</keyword>
<comment type="caution">
    <text evidence="4">The sequence shown here is derived from an EMBL/GenBank/DDBJ whole genome shotgun (WGS) entry which is preliminary data.</text>
</comment>
<dbReference type="EMBL" id="JAATJC010000001">
    <property type="protein sequence ID" value="NJC04508.1"/>
    <property type="molecule type" value="Genomic_DNA"/>
</dbReference>
<dbReference type="PANTHER" id="PTHR12526">
    <property type="entry name" value="GLYCOSYLTRANSFERASE"/>
    <property type="match status" value="1"/>
</dbReference>
<organism evidence="4 5">
    <name type="scientific">Sphingomonas kaistensis</name>
    <dbReference type="NCBI Taxonomy" id="298708"/>
    <lineage>
        <taxon>Bacteria</taxon>
        <taxon>Pseudomonadati</taxon>
        <taxon>Pseudomonadota</taxon>
        <taxon>Alphaproteobacteria</taxon>
        <taxon>Sphingomonadales</taxon>
        <taxon>Sphingomonadaceae</taxon>
        <taxon>Sphingomonas</taxon>
    </lineage>
</organism>
<dbReference type="PANTHER" id="PTHR12526:SF510">
    <property type="entry name" value="D-INOSITOL 3-PHOSPHATE GLYCOSYLTRANSFERASE"/>
    <property type="match status" value="1"/>
</dbReference>
<keyword evidence="2 4" id="KW-0808">Transferase</keyword>
<dbReference type="Gene3D" id="3.40.50.2000">
    <property type="entry name" value="Glycogen Phosphorylase B"/>
    <property type="match status" value="2"/>
</dbReference>
<dbReference type="Pfam" id="PF00534">
    <property type="entry name" value="Glycos_transf_1"/>
    <property type="match status" value="1"/>
</dbReference>
<accession>A0A7X6BF84</accession>
<dbReference type="RefSeq" id="WP_168067317.1">
    <property type="nucleotide sequence ID" value="NZ_JAATJC010000001.1"/>
</dbReference>
<protein>
    <submittedName>
        <fullName evidence="4">Glycosyltransferase involved in cell wall biosynthesis</fullName>
    </submittedName>
</protein>
<proteinExistence type="predicted"/>
<dbReference type="Proteomes" id="UP000558192">
    <property type="component" value="Unassembled WGS sequence"/>
</dbReference>
<feature type="domain" description="Glycosyl transferase family 1" evidence="3">
    <location>
        <begin position="192"/>
        <end position="349"/>
    </location>
</feature>